<name>M2TBX7_9SPHN</name>
<dbReference type="EMBL" id="AMRV01000001">
    <property type="protein sequence ID" value="EMD84134.1"/>
    <property type="molecule type" value="Genomic_DNA"/>
</dbReference>
<dbReference type="AlphaFoldDB" id="M2TBX7"/>
<accession>M2TBX7</accession>
<evidence type="ECO:0000313" key="2">
    <source>
        <dbReference type="EMBL" id="EMD84134.1"/>
    </source>
</evidence>
<dbReference type="SMART" id="SM00471">
    <property type="entry name" value="HDc"/>
    <property type="match status" value="1"/>
</dbReference>
<dbReference type="CDD" id="cd00077">
    <property type="entry name" value="HDc"/>
    <property type="match status" value="1"/>
</dbReference>
<dbReference type="InterPro" id="IPR037522">
    <property type="entry name" value="HD_GYP_dom"/>
</dbReference>
<gene>
    <name evidence="2" type="ORF">C725_0064</name>
</gene>
<dbReference type="InterPro" id="IPR003607">
    <property type="entry name" value="HD/PDEase_dom"/>
</dbReference>
<reference evidence="2 3" key="1">
    <citation type="journal article" date="2013" name="Genome Announc.">
        <title>Draft Genome Sequence of Strain JLT2015T, Belonging to the Family Sphingomonadaceae of the Alphaproteobacteria.</title>
        <authorList>
            <person name="Tang K."/>
            <person name="Liu K."/>
            <person name="Li S."/>
            <person name="Jiao N."/>
        </authorList>
    </citation>
    <scope>NUCLEOTIDE SEQUENCE [LARGE SCALE GENOMIC DNA]</scope>
    <source>
        <strain evidence="2 3">JLT2015</strain>
    </source>
</reference>
<dbReference type="PANTHER" id="PTHR43155:SF2">
    <property type="entry name" value="CYCLIC DI-GMP PHOSPHODIESTERASE PA4108"/>
    <property type="match status" value="1"/>
</dbReference>
<sequence>MYVTGFDGPWINHPFWRTHFRVSTEAQLRKIHESSVPAVHVDSGGREAPAAQGPLADMEVQLPRFTLDLRTPGIAPVQGTAAEREFSRDLLHRSKRSVQKIFRSLRMGNDVAAEDVAPVVREINAAVEASAAVLHNLMAMKTRAEYTHMHSVAVCGLMTSFARALGMNEERVFEMGMAGLLHDVGKAFIPDTILNKPERLTKEEIDIVQAHPELGHSAVMRNGAVPLVVGDVCLHHHERIDGKGYPDALAAGSISVPARMGGICDVYDAVTSDRCYKDAWSPQRAVKEMSEWDGHLDLDLLKVFMQTIGVFPVGSRVQLAEGGEALVVAESPNPAILSVHMPGRERYNADGALIVENVRREDVVALVALGFTN</sequence>
<feature type="domain" description="HD-GYP" evidence="1">
    <location>
        <begin position="125"/>
        <end position="320"/>
    </location>
</feature>
<organism evidence="2 3">
    <name type="scientific">Pacificimonas flava</name>
    <dbReference type="NCBI Taxonomy" id="1234595"/>
    <lineage>
        <taxon>Bacteria</taxon>
        <taxon>Pseudomonadati</taxon>
        <taxon>Pseudomonadota</taxon>
        <taxon>Alphaproteobacteria</taxon>
        <taxon>Sphingomonadales</taxon>
        <taxon>Sphingosinicellaceae</taxon>
        <taxon>Pacificimonas</taxon>
    </lineage>
</organism>
<dbReference type="Proteomes" id="UP000011717">
    <property type="component" value="Unassembled WGS sequence"/>
</dbReference>
<dbReference type="PROSITE" id="PS51832">
    <property type="entry name" value="HD_GYP"/>
    <property type="match status" value="1"/>
</dbReference>
<dbReference type="Pfam" id="PF11871">
    <property type="entry name" value="DUF3391"/>
    <property type="match status" value="1"/>
</dbReference>
<dbReference type="Gene3D" id="1.10.3210.10">
    <property type="entry name" value="Hypothetical protein af1432"/>
    <property type="match status" value="1"/>
</dbReference>
<dbReference type="SUPFAM" id="SSF109604">
    <property type="entry name" value="HD-domain/PDEase-like"/>
    <property type="match status" value="1"/>
</dbReference>
<proteinExistence type="predicted"/>
<dbReference type="PANTHER" id="PTHR43155">
    <property type="entry name" value="CYCLIC DI-GMP PHOSPHODIESTERASE PA4108-RELATED"/>
    <property type="match status" value="1"/>
</dbReference>
<dbReference type="Pfam" id="PF13487">
    <property type="entry name" value="HD_5"/>
    <property type="match status" value="1"/>
</dbReference>
<evidence type="ECO:0000313" key="3">
    <source>
        <dbReference type="Proteomes" id="UP000011717"/>
    </source>
</evidence>
<comment type="caution">
    <text evidence="2">The sequence shown here is derived from an EMBL/GenBank/DDBJ whole genome shotgun (WGS) entry which is preliminary data.</text>
</comment>
<protein>
    <submittedName>
        <fullName evidence="2">HD-GYP domain protein</fullName>
    </submittedName>
</protein>
<dbReference type="GO" id="GO:0008081">
    <property type="term" value="F:phosphoric diester hydrolase activity"/>
    <property type="evidence" value="ECO:0007669"/>
    <property type="project" value="UniProtKB-ARBA"/>
</dbReference>
<dbReference type="InterPro" id="IPR021812">
    <property type="entry name" value="DUF3391"/>
</dbReference>
<evidence type="ECO:0000259" key="1">
    <source>
        <dbReference type="PROSITE" id="PS51832"/>
    </source>
</evidence>
<keyword evidence="3" id="KW-1185">Reference proteome</keyword>